<dbReference type="Gramene" id="OE9A078397T1">
    <property type="protein sequence ID" value="OE9A078397C1"/>
    <property type="gene ID" value="OE9A078397"/>
</dbReference>
<dbReference type="AlphaFoldDB" id="A0A8S0TVJ4"/>
<dbReference type="GO" id="GO:0006355">
    <property type="term" value="P:regulation of DNA-templated transcription"/>
    <property type="evidence" value="ECO:0007669"/>
    <property type="project" value="InterPro"/>
</dbReference>
<protein>
    <submittedName>
        <fullName evidence="1">Auxin response factor 2-like</fullName>
    </submittedName>
</protein>
<dbReference type="PANTHER" id="PTHR31384">
    <property type="entry name" value="AUXIN RESPONSE FACTOR 4-RELATED"/>
    <property type="match status" value="1"/>
</dbReference>
<name>A0A8S0TVJ4_OLEEU</name>
<keyword evidence="2" id="KW-1185">Reference proteome</keyword>
<proteinExistence type="predicted"/>
<gene>
    <name evidence="1" type="ORF">OLEA9_A078397</name>
</gene>
<dbReference type="EMBL" id="CACTIH010007336">
    <property type="protein sequence ID" value="CAA3010189.1"/>
    <property type="molecule type" value="Genomic_DNA"/>
</dbReference>
<sequence length="62" mass="6659">MAASEVSNMGYTEPVTVENGISGIGKDAETSLYTELWKACAGPLVTVPRENELVFYSPQGHI</sequence>
<accession>A0A8S0TVJ4</accession>
<reference evidence="1 2" key="1">
    <citation type="submission" date="2019-12" db="EMBL/GenBank/DDBJ databases">
        <authorList>
            <person name="Alioto T."/>
            <person name="Alioto T."/>
            <person name="Gomez Garrido J."/>
        </authorList>
    </citation>
    <scope>NUCLEOTIDE SEQUENCE [LARGE SCALE GENOMIC DNA]</scope>
</reference>
<dbReference type="PANTHER" id="PTHR31384:SF79">
    <property type="entry name" value="AUXIN RESPONSE FACTOR 2"/>
    <property type="match status" value="1"/>
</dbReference>
<dbReference type="InterPro" id="IPR044835">
    <property type="entry name" value="ARF_plant"/>
</dbReference>
<dbReference type="GO" id="GO:0003677">
    <property type="term" value="F:DNA binding"/>
    <property type="evidence" value="ECO:0007669"/>
    <property type="project" value="InterPro"/>
</dbReference>
<evidence type="ECO:0000313" key="1">
    <source>
        <dbReference type="EMBL" id="CAA3010189.1"/>
    </source>
</evidence>
<evidence type="ECO:0000313" key="2">
    <source>
        <dbReference type="Proteomes" id="UP000594638"/>
    </source>
</evidence>
<dbReference type="OrthoDB" id="2016915at2759"/>
<comment type="caution">
    <text evidence="1">The sequence shown here is derived from an EMBL/GenBank/DDBJ whole genome shotgun (WGS) entry which is preliminary data.</text>
</comment>
<dbReference type="GO" id="GO:0009725">
    <property type="term" value="P:response to hormone"/>
    <property type="evidence" value="ECO:0007669"/>
    <property type="project" value="InterPro"/>
</dbReference>
<organism evidence="1 2">
    <name type="scientific">Olea europaea subsp. europaea</name>
    <dbReference type="NCBI Taxonomy" id="158383"/>
    <lineage>
        <taxon>Eukaryota</taxon>
        <taxon>Viridiplantae</taxon>
        <taxon>Streptophyta</taxon>
        <taxon>Embryophyta</taxon>
        <taxon>Tracheophyta</taxon>
        <taxon>Spermatophyta</taxon>
        <taxon>Magnoliopsida</taxon>
        <taxon>eudicotyledons</taxon>
        <taxon>Gunneridae</taxon>
        <taxon>Pentapetalae</taxon>
        <taxon>asterids</taxon>
        <taxon>lamiids</taxon>
        <taxon>Lamiales</taxon>
        <taxon>Oleaceae</taxon>
        <taxon>Oleeae</taxon>
        <taxon>Olea</taxon>
    </lineage>
</organism>
<dbReference type="Proteomes" id="UP000594638">
    <property type="component" value="Unassembled WGS sequence"/>
</dbReference>